<name>A0AAP0KH47_9MAGN</name>
<dbReference type="AlphaFoldDB" id="A0AAP0KH47"/>
<comment type="caution">
    <text evidence="2">The sequence shown here is derived from an EMBL/GenBank/DDBJ whole genome shotgun (WGS) entry which is preliminary data.</text>
</comment>
<feature type="transmembrane region" description="Helical" evidence="1">
    <location>
        <begin position="30"/>
        <end position="57"/>
    </location>
</feature>
<keyword evidence="1" id="KW-0472">Membrane</keyword>
<feature type="transmembrane region" description="Helical" evidence="1">
    <location>
        <begin position="77"/>
        <end position="102"/>
    </location>
</feature>
<evidence type="ECO:0000256" key="1">
    <source>
        <dbReference type="SAM" id="Phobius"/>
    </source>
</evidence>
<keyword evidence="1" id="KW-1133">Transmembrane helix</keyword>
<dbReference type="PANTHER" id="PTHR33133">
    <property type="entry name" value="OS08G0107100 PROTEIN-RELATED"/>
    <property type="match status" value="1"/>
</dbReference>
<sequence length="280" mass="30703">MDLAIEELQFLSVAGIVRESVRIPSQSHRIFGLITLTLITPLSLSILTHTLFTHPILRRLEASHSAADLAALIGTQFLYLTFLFLFSLLSTAAVVLSVASLYSSSKPPSSFSSLISSALPRAFPRLARTFLFVSLLMLLYNLLFLALFFLLALAYDESYRSSTSIVAAFVVMAMVYFALHVYISAWWHLGSVVSVLEPVCGWAAMRRSRELLRGKAGAAAAMVSVYLVGCGVISGVFGVVVSYHHEVIDKSALYEHLGGYLGEYVPLKSSVQMHSFDDSH</sequence>
<feature type="transmembrane region" description="Helical" evidence="1">
    <location>
        <begin position="217"/>
        <end position="243"/>
    </location>
</feature>
<gene>
    <name evidence="2" type="ORF">Syun_010797</name>
</gene>
<feature type="transmembrane region" description="Helical" evidence="1">
    <location>
        <begin position="162"/>
        <end position="179"/>
    </location>
</feature>
<keyword evidence="1" id="KW-0812">Transmembrane</keyword>
<accession>A0AAP0KH47</accession>
<keyword evidence="3" id="KW-1185">Reference proteome</keyword>
<evidence type="ECO:0000313" key="3">
    <source>
        <dbReference type="Proteomes" id="UP001420932"/>
    </source>
</evidence>
<feature type="transmembrane region" description="Helical" evidence="1">
    <location>
        <begin position="130"/>
        <end position="155"/>
    </location>
</feature>
<dbReference type="Proteomes" id="UP001420932">
    <property type="component" value="Unassembled WGS sequence"/>
</dbReference>
<proteinExistence type="predicted"/>
<evidence type="ECO:0000313" key="2">
    <source>
        <dbReference type="EMBL" id="KAK9152488.1"/>
    </source>
</evidence>
<dbReference type="EMBL" id="JBBNAF010000004">
    <property type="protein sequence ID" value="KAK9152488.1"/>
    <property type="molecule type" value="Genomic_DNA"/>
</dbReference>
<protein>
    <submittedName>
        <fullName evidence="2">Uncharacterized protein</fullName>
    </submittedName>
</protein>
<reference evidence="2 3" key="1">
    <citation type="submission" date="2024-01" db="EMBL/GenBank/DDBJ databases">
        <title>Genome assemblies of Stephania.</title>
        <authorList>
            <person name="Yang L."/>
        </authorList>
    </citation>
    <scope>NUCLEOTIDE SEQUENCE [LARGE SCALE GENOMIC DNA]</scope>
    <source>
        <strain evidence="2">YNDBR</strain>
        <tissue evidence="2">Leaf</tissue>
    </source>
</reference>
<organism evidence="2 3">
    <name type="scientific">Stephania yunnanensis</name>
    <dbReference type="NCBI Taxonomy" id="152371"/>
    <lineage>
        <taxon>Eukaryota</taxon>
        <taxon>Viridiplantae</taxon>
        <taxon>Streptophyta</taxon>
        <taxon>Embryophyta</taxon>
        <taxon>Tracheophyta</taxon>
        <taxon>Spermatophyta</taxon>
        <taxon>Magnoliopsida</taxon>
        <taxon>Ranunculales</taxon>
        <taxon>Menispermaceae</taxon>
        <taxon>Menispermoideae</taxon>
        <taxon>Cissampelideae</taxon>
        <taxon>Stephania</taxon>
    </lineage>
</organism>
<dbReference type="PANTHER" id="PTHR33133:SF24">
    <property type="entry name" value="OS01G0800300 PROTEIN"/>
    <property type="match status" value="1"/>
</dbReference>